<keyword evidence="2 5" id="KW-0238">DNA-binding</keyword>
<organism evidence="5 6">
    <name type="scientific">Marivirga atlantica</name>
    <dbReference type="NCBI Taxonomy" id="1548457"/>
    <lineage>
        <taxon>Bacteria</taxon>
        <taxon>Pseudomonadati</taxon>
        <taxon>Bacteroidota</taxon>
        <taxon>Cytophagia</taxon>
        <taxon>Cytophagales</taxon>
        <taxon>Marivirgaceae</taxon>
        <taxon>Marivirga</taxon>
    </lineage>
</organism>
<dbReference type="InterPro" id="IPR001761">
    <property type="entry name" value="Peripla_BP/Lac1_sug-bd_dom"/>
</dbReference>
<proteinExistence type="predicted"/>
<dbReference type="Pfam" id="PF00356">
    <property type="entry name" value="LacI"/>
    <property type="match status" value="1"/>
</dbReference>
<dbReference type="PANTHER" id="PTHR30146">
    <property type="entry name" value="LACI-RELATED TRANSCRIPTIONAL REPRESSOR"/>
    <property type="match status" value="1"/>
</dbReference>
<dbReference type="EMBL" id="JAERQG010000006">
    <property type="protein sequence ID" value="MBL0767082.1"/>
    <property type="molecule type" value="Genomic_DNA"/>
</dbReference>
<dbReference type="InterPro" id="IPR028082">
    <property type="entry name" value="Peripla_BP_I"/>
</dbReference>
<dbReference type="Proteomes" id="UP000642920">
    <property type="component" value="Unassembled WGS sequence"/>
</dbReference>
<evidence type="ECO:0000259" key="4">
    <source>
        <dbReference type="PROSITE" id="PS50932"/>
    </source>
</evidence>
<keyword evidence="6" id="KW-1185">Reference proteome</keyword>
<dbReference type="CDD" id="cd01392">
    <property type="entry name" value="HTH_LacI"/>
    <property type="match status" value="1"/>
</dbReference>
<dbReference type="SUPFAM" id="SSF53822">
    <property type="entry name" value="Periplasmic binding protein-like I"/>
    <property type="match status" value="1"/>
</dbReference>
<dbReference type="Gene3D" id="1.10.260.40">
    <property type="entry name" value="lambda repressor-like DNA-binding domains"/>
    <property type="match status" value="1"/>
</dbReference>
<name>A0A937AQT9_9BACT</name>
<evidence type="ECO:0000313" key="6">
    <source>
        <dbReference type="Proteomes" id="UP000642920"/>
    </source>
</evidence>
<protein>
    <submittedName>
        <fullName evidence="5">LacI family DNA-binding transcriptional regulator</fullName>
    </submittedName>
</protein>
<gene>
    <name evidence="5" type="ORF">JKP34_17585</name>
</gene>
<dbReference type="AlphaFoldDB" id="A0A937AQT9"/>
<dbReference type="Pfam" id="PF00532">
    <property type="entry name" value="Peripla_BP_1"/>
    <property type="match status" value="1"/>
</dbReference>
<dbReference type="InterPro" id="IPR000843">
    <property type="entry name" value="HTH_LacI"/>
</dbReference>
<evidence type="ECO:0000256" key="1">
    <source>
        <dbReference type="ARBA" id="ARBA00023015"/>
    </source>
</evidence>
<accession>A0A937AQT9</accession>
<dbReference type="Gene3D" id="3.40.50.2300">
    <property type="match status" value="2"/>
</dbReference>
<sequence>MSNTIKDIAKELGVSPSTVSRALSDNKNISEKTKRAVRRVAKKLNYQKNTWASALRTKKTKLIGVIVPSLKNPFFAHAISGMQEVANKEELRVVICQSNENMETEIAQLYTLVASGAEGILVSVSQETKNYDHFKEVEEQGVPVIFFDRGIDAKHVNQVEADDYESGKIATEHLIEKGCKKIVHLAGPSGLRNSRRRKEGYLAALEKHGIKVDDKLIIETGYETSQFKESWIDKILVSGDVDGIFAVSDPIAITAMNKLKERGVKIPEQIKVIGFGRDDVGTMVSPSLSTVTQMPEKMGRESVKMLLEVQKTGIQSSMNRQIFTEAELIERESSR</sequence>
<dbReference type="GO" id="GO:0000976">
    <property type="term" value="F:transcription cis-regulatory region binding"/>
    <property type="evidence" value="ECO:0007669"/>
    <property type="project" value="TreeGrafter"/>
</dbReference>
<dbReference type="RefSeq" id="WP_201924453.1">
    <property type="nucleotide sequence ID" value="NZ_JAERQG010000006.1"/>
</dbReference>
<dbReference type="SMART" id="SM00354">
    <property type="entry name" value="HTH_LACI"/>
    <property type="match status" value="1"/>
</dbReference>
<evidence type="ECO:0000313" key="5">
    <source>
        <dbReference type="EMBL" id="MBL0767082.1"/>
    </source>
</evidence>
<comment type="caution">
    <text evidence="5">The sequence shown here is derived from an EMBL/GenBank/DDBJ whole genome shotgun (WGS) entry which is preliminary data.</text>
</comment>
<evidence type="ECO:0000256" key="2">
    <source>
        <dbReference type="ARBA" id="ARBA00023125"/>
    </source>
</evidence>
<reference evidence="5" key="1">
    <citation type="submission" date="2021-01" db="EMBL/GenBank/DDBJ databases">
        <title>Marivirga sp. nov., isolated from intertidal surface sediments.</title>
        <authorList>
            <person name="Zhang M."/>
        </authorList>
    </citation>
    <scope>NUCLEOTIDE SEQUENCE</scope>
    <source>
        <strain evidence="5">SM1354</strain>
    </source>
</reference>
<evidence type="ECO:0000256" key="3">
    <source>
        <dbReference type="ARBA" id="ARBA00023163"/>
    </source>
</evidence>
<dbReference type="InterPro" id="IPR010982">
    <property type="entry name" value="Lambda_DNA-bd_dom_sf"/>
</dbReference>
<dbReference type="CDD" id="cd06267">
    <property type="entry name" value="PBP1_LacI_sugar_binding-like"/>
    <property type="match status" value="1"/>
</dbReference>
<dbReference type="PROSITE" id="PS50932">
    <property type="entry name" value="HTH_LACI_2"/>
    <property type="match status" value="1"/>
</dbReference>
<dbReference type="GO" id="GO:0003700">
    <property type="term" value="F:DNA-binding transcription factor activity"/>
    <property type="evidence" value="ECO:0007669"/>
    <property type="project" value="TreeGrafter"/>
</dbReference>
<feature type="domain" description="HTH lacI-type" evidence="4">
    <location>
        <begin position="4"/>
        <end position="57"/>
    </location>
</feature>
<keyword evidence="3" id="KW-0804">Transcription</keyword>
<dbReference type="SUPFAM" id="SSF47413">
    <property type="entry name" value="lambda repressor-like DNA-binding domains"/>
    <property type="match status" value="1"/>
</dbReference>
<dbReference type="PANTHER" id="PTHR30146:SF109">
    <property type="entry name" value="HTH-TYPE TRANSCRIPTIONAL REGULATOR GALS"/>
    <property type="match status" value="1"/>
</dbReference>
<keyword evidence="1" id="KW-0805">Transcription regulation</keyword>